<dbReference type="eggNOG" id="COG2755">
    <property type="taxonomic scope" value="Bacteria"/>
</dbReference>
<gene>
    <name evidence="2" type="ORF">C823_00548</name>
</gene>
<dbReference type="PANTHER" id="PTHR34407:SF1">
    <property type="entry name" value="SGNH HYDROLASE-TYPE ESTERASE DOMAIN-CONTAINING PROTEIN"/>
    <property type="match status" value="1"/>
</dbReference>
<sequence>MQKVNFARLKNCMRRAEKGERLTIGFFGGSITQGCAASEHEKCYAYRVFDWWRRTFPKAQITYVNGGIGGTDSHFGVSRVWQDLLMYEPDVVVLDFSVNDMTDDSARKESFFQETYEGLMRRILTSRSKPAVLILNNVYYSKGTNLQQQHNEVGAWYGIPHISMKDTLYKQMKAGHYTQEELTPDGLHPSDKGHELVAAEICYLLEEVKHHMEEKEQECGLPQPMTANAYENAKRLTIREASPVLAGFQIDADEKTGHLDIFKNGWIGRKAGDRILFEEEASCIAIQYRKSVAGPAHRVKVILDGDTSHPWILDGKFDEDWGDSAQIAVILHHGERNKHSVEIEVMDGQPDGAVPFYLMSLILG</sequence>
<dbReference type="InterPro" id="IPR013830">
    <property type="entry name" value="SGNH_hydro"/>
</dbReference>
<evidence type="ECO:0000313" key="3">
    <source>
        <dbReference type="Proteomes" id="UP000012589"/>
    </source>
</evidence>
<name>N2BF87_9FIRM</name>
<reference evidence="2 3" key="1">
    <citation type="journal article" date="2014" name="Genome Announc.">
        <title>Draft genome sequences of the altered schaedler flora, a defined bacterial community from gnotobiotic mice.</title>
        <authorList>
            <person name="Wannemuehler M.J."/>
            <person name="Overstreet A.M."/>
            <person name="Ward D.V."/>
            <person name="Phillips G.J."/>
        </authorList>
    </citation>
    <scope>NUCLEOTIDE SEQUENCE [LARGE SCALE GENOMIC DNA]</scope>
    <source>
        <strain evidence="2 3">ASF492</strain>
    </source>
</reference>
<dbReference type="PROSITE" id="PS51257">
    <property type="entry name" value="PROKAR_LIPOPROTEIN"/>
    <property type="match status" value="1"/>
</dbReference>
<dbReference type="OrthoDB" id="8233337at2"/>
<evidence type="ECO:0000313" key="2">
    <source>
        <dbReference type="EMBL" id="EMZ37060.1"/>
    </source>
</evidence>
<organism evidence="2 3">
    <name type="scientific">Eubacterium plexicaudatum ASF492</name>
    <dbReference type="NCBI Taxonomy" id="1235802"/>
    <lineage>
        <taxon>Bacteria</taxon>
        <taxon>Bacillati</taxon>
        <taxon>Bacillota</taxon>
        <taxon>Clostridia</taxon>
        <taxon>Eubacteriales</taxon>
        <taxon>Eubacteriaceae</taxon>
        <taxon>Eubacterium</taxon>
    </lineage>
</organism>
<dbReference type="Proteomes" id="UP000012589">
    <property type="component" value="Unassembled WGS sequence"/>
</dbReference>
<proteinExistence type="predicted"/>
<accession>N2BF87</accession>
<protein>
    <recommendedName>
        <fullName evidence="1">SGNH hydrolase-type esterase domain-containing protein</fullName>
    </recommendedName>
</protein>
<dbReference type="EMBL" id="AQFT01000015">
    <property type="protein sequence ID" value="EMZ37060.1"/>
    <property type="molecule type" value="Genomic_DNA"/>
</dbReference>
<comment type="caution">
    <text evidence="2">The sequence shown here is derived from an EMBL/GenBank/DDBJ whole genome shotgun (WGS) entry which is preliminary data.</text>
</comment>
<dbReference type="SUPFAM" id="SSF52266">
    <property type="entry name" value="SGNH hydrolase"/>
    <property type="match status" value="1"/>
</dbReference>
<dbReference type="STRING" id="1235802.C823_00548"/>
<dbReference type="CDD" id="cd00229">
    <property type="entry name" value="SGNH_hydrolase"/>
    <property type="match status" value="1"/>
</dbReference>
<dbReference type="AlphaFoldDB" id="N2BF87"/>
<dbReference type="Pfam" id="PF13472">
    <property type="entry name" value="Lipase_GDSL_2"/>
    <property type="match status" value="1"/>
</dbReference>
<feature type="domain" description="SGNH hydrolase-type esterase" evidence="1">
    <location>
        <begin position="26"/>
        <end position="196"/>
    </location>
</feature>
<dbReference type="PANTHER" id="PTHR34407">
    <property type="entry name" value="EXPRESSED PROTEIN"/>
    <property type="match status" value="1"/>
</dbReference>
<dbReference type="HOGENOM" id="CLU_035115_0_0_9"/>
<dbReference type="InterPro" id="IPR036514">
    <property type="entry name" value="SGNH_hydro_sf"/>
</dbReference>
<dbReference type="PATRIC" id="fig|1235802.3.peg.573"/>
<dbReference type="Gene3D" id="3.40.50.1110">
    <property type="entry name" value="SGNH hydrolase"/>
    <property type="match status" value="1"/>
</dbReference>
<keyword evidence="3" id="KW-1185">Reference proteome</keyword>
<evidence type="ECO:0000259" key="1">
    <source>
        <dbReference type="Pfam" id="PF13472"/>
    </source>
</evidence>